<feature type="region of interest" description="Disordered" evidence="1">
    <location>
        <begin position="42"/>
        <end position="121"/>
    </location>
</feature>
<reference evidence="2" key="3">
    <citation type="journal article" date="2017" name="Nature">
        <title>Genome sequence of the progenitor of the wheat D genome Aegilops tauschii.</title>
        <authorList>
            <person name="Luo M.C."/>
            <person name="Gu Y.Q."/>
            <person name="Puiu D."/>
            <person name="Wang H."/>
            <person name="Twardziok S.O."/>
            <person name="Deal K.R."/>
            <person name="Huo N."/>
            <person name="Zhu T."/>
            <person name="Wang L."/>
            <person name="Wang Y."/>
            <person name="McGuire P.E."/>
            <person name="Liu S."/>
            <person name="Long H."/>
            <person name="Ramasamy R.K."/>
            <person name="Rodriguez J.C."/>
            <person name="Van S.L."/>
            <person name="Yuan L."/>
            <person name="Wang Z."/>
            <person name="Xia Z."/>
            <person name="Xiao L."/>
            <person name="Anderson O.D."/>
            <person name="Ouyang S."/>
            <person name="Liang Y."/>
            <person name="Zimin A.V."/>
            <person name="Pertea G."/>
            <person name="Qi P."/>
            <person name="Bennetzen J.L."/>
            <person name="Dai X."/>
            <person name="Dawson M.W."/>
            <person name="Muller H.G."/>
            <person name="Kugler K."/>
            <person name="Rivarola-Duarte L."/>
            <person name="Spannagl M."/>
            <person name="Mayer K.F.X."/>
            <person name="Lu F.H."/>
            <person name="Bevan M.W."/>
            <person name="Leroy P."/>
            <person name="Li P."/>
            <person name="You F.M."/>
            <person name="Sun Q."/>
            <person name="Liu Z."/>
            <person name="Lyons E."/>
            <person name="Wicker T."/>
            <person name="Salzberg S.L."/>
            <person name="Devos K.M."/>
            <person name="Dvorak J."/>
        </authorList>
    </citation>
    <scope>NUCLEOTIDE SEQUENCE [LARGE SCALE GENOMIC DNA]</scope>
    <source>
        <strain evidence="2">cv. AL8/78</strain>
    </source>
</reference>
<reference evidence="3" key="2">
    <citation type="journal article" date="2017" name="Nat. Plants">
        <title>The Aegilops tauschii genome reveals multiple impacts of transposons.</title>
        <authorList>
            <person name="Zhao G."/>
            <person name="Zou C."/>
            <person name="Li K."/>
            <person name="Wang K."/>
            <person name="Li T."/>
            <person name="Gao L."/>
            <person name="Zhang X."/>
            <person name="Wang H."/>
            <person name="Yang Z."/>
            <person name="Liu X."/>
            <person name="Jiang W."/>
            <person name="Mao L."/>
            <person name="Kong X."/>
            <person name="Jiao Y."/>
            <person name="Jia J."/>
        </authorList>
    </citation>
    <scope>NUCLEOTIDE SEQUENCE [LARGE SCALE GENOMIC DNA]</scope>
    <source>
        <strain evidence="3">cv. AL8/78</strain>
    </source>
</reference>
<dbReference type="EnsemblPlants" id="AET3Gv20724500.17">
    <property type="protein sequence ID" value="AET3Gv20724500.17"/>
    <property type="gene ID" value="AET3Gv20724500"/>
</dbReference>
<proteinExistence type="predicted"/>
<feature type="compositionally biased region" description="Polar residues" evidence="1">
    <location>
        <begin position="73"/>
        <end position="121"/>
    </location>
</feature>
<dbReference type="Proteomes" id="UP000015105">
    <property type="component" value="Chromosome 3D"/>
</dbReference>
<evidence type="ECO:0000313" key="3">
    <source>
        <dbReference type="Proteomes" id="UP000015105"/>
    </source>
</evidence>
<reference evidence="2" key="4">
    <citation type="submission" date="2019-03" db="UniProtKB">
        <authorList>
            <consortium name="EnsemblPlants"/>
        </authorList>
    </citation>
    <scope>IDENTIFICATION</scope>
</reference>
<evidence type="ECO:0000256" key="1">
    <source>
        <dbReference type="SAM" id="MobiDB-lite"/>
    </source>
</evidence>
<dbReference type="AlphaFoldDB" id="A0A453FN32"/>
<protein>
    <submittedName>
        <fullName evidence="2">Uncharacterized protein</fullName>
    </submittedName>
</protein>
<feature type="region of interest" description="Disordered" evidence="1">
    <location>
        <begin position="424"/>
        <end position="443"/>
    </location>
</feature>
<organism evidence="2 3">
    <name type="scientific">Aegilops tauschii subsp. strangulata</name>
    <name type="common">Goatgrass</name>
    <dbReference type="NCBI Taxonomy" id="200361"/>
    <lineage>
        <taxon>Eukaryota</taxon>
        <taxon>Viridiplantae</taxon>
        <taxon>Streptophyta</taxon>
        <taxon>Embryophyta</taxon>
        <taxon>Tracheophyta</taxon>
        <taxon>Spermatophyta</taxon>
        <taxon>Magnoliopsida</taxon>
        <taxon>Liliopsida</taxon>
        <taxon>Poales</taxon>
        <taxon>Poaceae</taxon>
        <taxon>BOP clade</taxon>
        <taxon>Pooideae</taxon>
        <taxon>Triticodae</taxon>
        <taxon>Triticeae</taxon>
        <taxon>Triticinae</taxon>
        <taxon>Aegilops</taxon>
    </lineage>
</organism>
<reference evidence="2" key="5">
    <citation type="journal article" date="2021" name="G3 (Bethesda)">
        <title>Aegilops tauschii genome assembly Aet v5.0 features greater sequence contiguity and improved annotation.</title>
        <authorList>
            <person name="Wang L."/>
            <person name="Zhu T."/>
            <person name="Rodriguez J.C."/>
            <person name="Deal K.R."/>
            <person name="Dubcovsky J."/>
            <person name="McGuire P.E."/>
            <person name="Lux T."/>
            <person name="Spannagl M."/>
            <person name="Mayer K.F.X."/>
            <person name="Baldrich P."/>
            <person name="Meyers B.C."/>
            <person name="Huo N."/>
            <person name="Gu Y.Q."/>
            <person name="Zhou H."/>
            <person name="Devos K.M."/>
            <person name="Bennetzen J.L."/>
            <person name="Unver T."/>
            <person name="Budak H."/>
            <person name="Gulick P.J."/>
            <person name="Galiba G."/>
            <person name="Kalapos B."/>
            <person name="Nelson D.R."/>
            <person name="Li P."/>
            <person name="You F.M."/>
            <person name="Luo M.C."/>
            <person name="Dvorak J."/>
        </authorList>
    </citation>
    <scope>NUCLEOTIDE SEQUENCE [LARGE SCALE GENOMIC DNA]</scope>
    <source>
        <strain evidence="2">cv. AL8/78</strain>
    </source>
</reference>
<feature type="region of interest" description="Disordered" evidence="1">
    <location>
        <begin position="246"/>
        <end position="309"/>
    </location>
</feature>
<keyword evidence="3" id="KW-1185">Reference proteome</keyword>
<feature type="compositionally biased region" description="Basic and acidic residues" evidence="1">
    <location>
        <begin position="257"/>
        <end position="267"/>
    </location>
</feature>
<reference evidence="3" key="1">
    <citation type="journal article" date="2014" name="Science">
        <title>Ancient hybridizations among the ancestral genomes of bread wheat.</title>
        <authorList>
            <consortium name="International Wheat Genome Sequencing Consortium,"/>
            <person name="Marcussen T."/>
            <person name="Sandve S.R."/>
            <person name="Heier L."/>
            <person name="Spannagl M."/>
            <person name="Pfeifer M."/>
            <person name="Jakobsen K.S."/>
            <person name="Wulff B.B."/>
            <person name="Steuernagel B."/>
            <person name="Mayer K.F."/>
            <person name="Olsen O.A."/>
        </authorList>
    </citation>
    <scope>NUCLEOTIDE SEQUENCE [LARGE SCALE GENOMIC DNA]</scope>
    <source>
        <strain evidence="3">cv. AL8/78</strain>
    </source>
</reference>
<feature type="compositionally biased region" description="Basic and acidic residues" evidence="1">
    <location>
        <begin position="430"/>
        <end position="443"/>
    </location>
</feature>
<sequence>MSPLSELVWSPDDGLSIKIAASSLSTRKASLRWNADTLNIVISSPQQSGGGGGGKSGDNVDATLRDAGEMPSQPRTPSDSSVRVSAASPNRTRNLDAQQSTSIRSQEQDSSPASKKGSLQSISEKQVYCATAVHNERSWADNTWRARLVKAISQRDYVLPNNAVNAQPPSSFGSFSNTKKVPGKLDNCNGNQEDQVMQENCNGDHQDQVMQEHHKDGPILAKLQSASGVNPVSKCDSASGVNSVARYESTPDVNPAKLEKGKEKAMHDQSNYVSNTKEGDDSNESMESCPRMKAPKREYAQYSTAEMSSRNKRYRREYNESYCSGLLNRNGSSFFNWMSSLTNGSTVFDKTTNQKLSETTGHELAGHSLPLENNSSNRLQSVGFNSLFQSLYSHNVMITSRDTPHQSEINPTEREADRLSLDLNGSNSMLDKEISTGRETLDS</sequence>
<dbReference type="PANTHER" id="PTHR38940:SF4">
    <property type="entry name" value="OS01G0775100 PROTEIN"/>
    <property type="match status" value="1"/>
</dbReference>
<name>A0A453FN32_AEGTS</name>
<evidence type="ECO:0000313" key="2">
    <source>
        <dbReference type="EnsemblPlants" id="AET3Gv20724500.17"/>
    </source>
</evidence>
<accession>A0A453FN32</accession>
<dbReference type="Gramene" id="AET3Gv20724500.17">
    <property type="protein sequence ID" value="AET3Gv20724500.17"/>
    <property type="gene ID" value="AET3Gv20724500"/>
</dbReference>
<dbReference type="PANTHER" id="PTHR38940">
    <property type="entry name" value="PLUS3 DOMAIN-CONTAINING PROTEIN"/>
    <property type="match status" value="1"/>
</dbReference>